<name>A0A914UT32_9BILA</name>
<keyword evidence="2" id="KW-1185">Reference proteome</keyword>
<dbReference type="Pfam" id="PF00583">
    <property type="entry name" value="Acetyltransf_1"/>
    <property type="match status" value="1"/>
</dbReference>
<organism evidence="2 3">
    <name type="scientific">Plectus sambesii</name>
    <dbReference type="NCBI Taxonomy" id="2011161"/>
    <lineage>
        <taxon>Eukaryota</taxon>
        <taxon>Metazoa</taxon>
        <taxon>Ecdysozoa</taxon>
        <taxon>Nematoda</taxon>
        <taxon>Chromadorea</taxon>
        <taxon>Plectida</taxon>
        <taxon>Plectina</taxon>
        <taxon>Plectoidea</taxon>
        <taxon>Plectidae</taxon>
        <taxon>Plectus</taxon>
    </lineage>
</organism>
<dbReference type="CDD" id="cd04301">
    <property type="entry name" value="NAT_SF"/>
    <property type="match status" value="1"/>
</dbReference>
<dbReference type="Gene3D" id="3.40.630.30">
    <property type="match status" value="1"/>
</dbReference>
<dbReference type="InterPro" id="IPR052729">
    <property type="entry name" value="Acyl/Acetyltrans_Enzymes"/>
</dbReference>
<dbReference type="Gene3D" id="3.40.630.90">
    <property type="match status" value="1"/>
</dbReference>
<dbReference type="GO" id="GO:0016747">
    <property type="term" value="F:acyltransferase activity, transferring groups other than amino-acyl groups"/>
    <property type="evidence" value="ECO:0007669"/>
    <property type="project" value="InterPro"/>
</dbReference>
<protein>
    <submittedName>
        <fullName evidence="3">N-acetyltransferase domain-containing protein</fullName>
    </submittedName>
</protein>
<dbReference type="SUPFAM" id="SSF55729">
    <property type="entry name" value="Acyl-CoA N-acyltransferases (Nat)"/>
    <property type="match status" value="1"/>
</dbReference>
<feature type="domain" description="N-acetyltransferase" evidence="1">
    <location>
        <begin position="49"/>
        <end position="213"/>
    </location>
</feature>
<dbReference type="InterPro" id="IPR000182">
    <property type="entry name" value="GNAT_dom"/>
</dbReference>
<evidence type="ECO:0000259" key="1">
    <source>
        <dbReference type="PROSITE" id="PS51186"/>
    </source>
</evidence>
<dbReference type="PANTHER" id="PTHR47237:SF2">
    <property type="entry name" value="BLL4206 PROTEIN"/>
    <property type="match status" value="1"/>
</dbReference>
<proteinExistence type="predicted"/>
<dbReference type="WBParaSite" id="PSAMB.scaffold1215size34206.g11733.t1">
    <property type="protein sequence ID" value="PSAMB.scaffold1215size34206.g11733.t1"/>
    <property type="gene ID" value="PSAMB.scaffold1215size34206.g11733"/>
</dbReference>
<reference evidence="3" key="1">
    <citation type="submission" date="2022-11" db="UniProtKB">
        <authorList>
            <consortium name="WormBaseParasite"/>
        </authorList>
    </citation>
    <scope>IDENTIFICATION</scope>
</reference>
<dbReference type="InterPro" id="IPR041496">
    <property type="entry name" value="YitH/HolE_GNAT"/>
</dbReference>
<dbReference type="Pfam" id="PF18014">
    <property type="entry name" value="Acetyltransf_18"/>
    <property type="match status" value="1"/>
</dbReference>
<dbReference type="Proteomes" id="UP000887566">
    <property type="component" value="Unplaced"/>
</dbReference>
<sequence>MTGFLFSAMQLSVGCERRCANFSPYSMKLASTQVVLYTIGLKQMSSMAVTIEKATFDNFKEIVDLCRSLEDWENAYEDYQVYLEACGEENMIFLAAKNEDGKMIGFAALLKFPSNTATLGAYIILPDYRSQGIGPKLFDKLIEDSVREGRNIGLIAEMKMAEKYEKRYGFDKRASFDIDILVITNVRVSPAEVEHWKKEIVGPDEIELKKLIEFDYAVTRIGERAEFVKAWTSHPVGQAKVAIDLDGKIVGYAVGRLCHEKLLVVAPIYAADDTVARKLFLSLVPEHFSGRVKVFTSNKKTESWKRMLNEVAQVEIDCTVGVRFTKAAPETDIDRFYGMSDAVMGIL</sequence>
<dbReference type="AlphaFoldDB" id="A0A914UT32"/>
<dbReference type="PROSITE" id="PS51186">
    <property type="entry name" value="GNAT"/>
    <property type="match status" value="1"/>
</dbReference>
<evidence type="ECO:0000313" key="3">
    <source>
        <dbReference type="WBParaSite" id="PSAMB.scaffold1215size34206.g11733.t1"/>
    </source>
</evidence>
<accession>A0A914UT32</accession>
<dbReference type="PANTHER" id="PTHR47237">
    <property type="entry name" value="SLL0310 PROTEIN"/>
    <property type="match status" value="1"/>
</dbReference>
<dbReference type="InterPro" id="IPR016181">
    <property type="entry name" value="Acyl_CoA_acyltransferase"/>
</dbReference>
<evidence type="ECO:0000313" key="2">
    <source>
        <dbReference type="Proteomes" id="UP000887566"/>
    </source>
</evidence>